<gene>
    <name evidence="1" type="ORF">ACFSVN_10775</name>
</gene>
<dbReference type="Proteomes" id="UP001597460">
    <property type="component" value="Unassembled WGS sequence"/>
</dbReference>
<accession>A0ABW5JLF4</accession>
<reference evidence="2" key="1">
    <citation type="journal article" date="2019" name="Int. J. Syst. Evol. Microbiol.">
        <title>The Global Catalogue of Microorganisms (GCM) 10K type strain sequencing project: providing services to taxonomists for standard genome sequencing and annotation.</title>
        <authorList>
            <consortium name="The Broad Institute Genomics Platform"/>
            <consortium name="The Broad Institute Genome Sequencing Center for Infectious Disease"/>
            <person name="Wu L."/>
            <person name="Ma J."/>
        </authorList>
    </citation>
    <scope>NUCLEOTIDE SEQUENCE [LARGE SCALE GENOMIC DNA]</scope>
    <source>
        <strain evidence="2">KCTC 52042</strain>
    </source>
</reference>
<name>A0ABW5JLF4_9BACT</name>
<organism evidence="1 2">
    <name type="scientific">Gracilimonas halophila</name>
    <dbReference type="NCBI Taxonomy" id="1834464"/>
    <lineage>
        <taxon>Bacteria</taxon>
        <taxon>Pseudomonadati</taxon>
        <taxon>Balneolota</taxon>
        <taxon>Balneolia</taxon>
        <taxon>Balneolales</taxon>
        <taxon>Balneolaceae</taxon>
        <taxon>Gracilimonas</taxon>
    </lineage>
</organism>
<dbReference type="RefSeq" id="WP_390302266.1">
    <property type="nucleotide sequence ID" value="NZ_JBHULI010000024.1"/>
</dbReference>
<keyword evidence="2" id="KW-1185">Reference proteome</keyword>
<evidence type="ECO:0008006" key="3">
    <source>
        <dbReference type="Google" id="ProtNLM"/>
    </source>
</evidence>
<proteinExistence type="predicted"/>
<evidence type="ECO:0000313" key="1">
    <source>
        <dbReference type="EMBL" id="MFD2532931.1"/>
    </source>
</evidence>
<sequence>MNRQRYSPHNLFTDSYNAIPALVLMCLLLLPVQQINAQETTTINASANVLSGVVVEGIQALDFNNVLRGMSKTVNAEDAAVTVSGGVNPGANEEQAVFAVLTEDGTNMTLELQLPAEVERTDADPIPISFTKEGGGNNFLWASAVNIGELATATRNEFNAIDNSGDSPVATAVISDLSGASLNAGGITGNGILVAVGGTVTPALDQDQGIYVGIITLTATLNDD</sequence>
<comment type="caution">
    <text evidence="1">The sequence shown here is derived from an EMBL/GenBank/DDBJ whole genome shotgun (WGS) entry which is preliminary data.</text>
</comment>
<evidence type="ECO:0000313" key="2">
    <source>
        <dbReference type="Proteomes" id="UP001597460"/>
    </source>
</evidence>
<protein>
    <recommendedName>
        <fullName evidence="3">DUF4402 domain-containing protein</fullName>
    </recommendedName>
</protein>
<dbReference type="EMBL" id="JBHULI010000024">
    <property type="protein sequence ID" value="MFD2532931.1"/>
    <property type="molecule type" value="Genomic_DNA"/>
</dbReference>